<accession>A0A3G1KZE8</accession>
<feature type="transmembrane region" description="Helical" evidence="9">
    <location>
        <begin position="92"/>
        <end position="111"/>
    </location>
</feature>
<evidence type="ECO:0000313" key="10">
    <source>
        <dbReference type="EMBL" id="ATW27892.1"/>
    </source>
</evidence>
<comment type="subcellular location">
    <subcellularLocation>
        <location evidence="1">Cell membrane</location>
        <topology evidence="1">Multi-pass membrane protein</topology>
    </subcellularLocation>
</comment>
<keyword evidence="5" id="KW-0029">Amino-acid transport</keyword>
<evidence type="ECO:0000256" key="7">
    <source>
        <dbReference type="ARBA" id="ARBA00023136"/>
    </source>
</evidence>
<dbReference type="AlphaFoldDB" id="A0A3G1KZE8"/>
<feature type="transmembrane region" description="Helical" evidence="9">
    <location>
        <begin position="191"/>
        <end position="214"/>
    </location>
</feature>
<dbReference type="EMBL" id="CP017634">
    <property type="protein sequence ID" value="ATW27892.1"/>
    <property type="molecule type" value="Genomic_DNA"/>
</dbReference>
<keyword evidence="6 9" id="KW-1133">Transmembrane helix</keyword>
<keyword evidence="4 9" id="KW-0812">Transmembrane</keyword>
<dbReference type="OrthoDB" id="9807115at2"/>
<keyword evidence="3" id="KW-1003">Cell membrane</keyword>
<evidence type="ECO:0000256" key="6">
    <source>
        <dbReference type="ARBA" id="ARBA00022989"/>
    </source>
</evidence>
<proteinExistence type="inferred from homology"/>
<comment type="similarity">
    <text evidence="8">Belongs to the binding-protein-dependent transport system permease family. LivHM subfamily.</text>
</comment>
<gene>
    <name evidence="10" type="ORF">DCMF_26845</name>
</gene>
<keyword evidence="11" id="KW-1185">Reference proteome</keyword>
<dbReference type="GO" id="GO:0022857">
    <property type="term" value="F:transmembrane transporter activity"/>
    <property type="evidence" value="ECO:0007669"/>
    <property type="project" value="InterPro"/>
</dbReference>
<organism evidence="10 11">
    <name type="scientific">Formimonas warabiya</name>
    <dbReference type="NCBI Taxonomy" id="1761012"/>
    <lineage>
        <taxon>Bacteria</taxon>
        <taxon>Bacillati</taxon>
        <taxon>Bacillota</taxon>
        <taxon>Clostridia</taxon>
        <taxon>Eubacteriales</taxon>
        <taxon>Peptococcaceae</taxon>
        <taxon>Candidatus Formimonas</taxon>
    </lineage>
</organism>
<dbReference type="KEGG" id="fwa:DCMF_26845"/>
<evidence type="ECO:0000256" key="2">
    <source>
        <dbReference type="ARBA" id="ARBA00022448"/>
    </source>
</evidence>
<evidence type="ECO:0008006" key="12">
    <source>
        <dbReference type="Google" id="ProtNLM"/>
    </source>
</evidence>
<keyword evidence="7 9" id="KW-0472">Membrane</keyword>
<dbReference type="RefSeq" id="WP_148137279.1">
    <property type="nucleotide sequence ID" value="NZ_CP017634.1"/>
</dbReference>
<dbReference type="GO" id="GO:0006865">
    <property type="term" value="P:amino acid transport"/>
    <property type="evidence" value="ECO:0007669"/>
    <property type="project" value="UniProtKB-KW"/>
</dbReference>
<feature type="transmembrane region" description="Helical" evidence="9">
    <location>
        <begin position="142"/>
        <end position="159"/>
    </location>
</feature>
<protein>
    <recommendedName>
        <fullName evidence="12">Branched-chain amino acid ABC transporter permease</fullName>
    </recommendedName>
</protein>
<dbReference type="Proteomes" id="UP000323521">
    <property type="component" value="Chromosome"/>
</dbReference>
<dbReference type="PANTHER" id="PTHR11795">
    <property type="entry name" value="BRANCHED-CHAIN AMINO ACID TRANSPORT SYSTEM PERMEASE PROTEIN LIVH"/>
    <property type="match status" value="1"/>
</dbReference>
<dbReference type="Pfam" id="PF02653">
    <property type="entry name" value="BPD_transp_2"/>
    <property type="match status" value="1"/>
</dbReference>
<feature type="transmembrane region" description="Helical" evidence="9">
    <location>
        <begin position="226"/>
        <end position="250"/>
    </location>
</feature>
<dbReference type="CDD" id="cd06582">
    <property type="entry name" value="TM_PBP1_LivH_like"/>
    <property type="match status" value="1"/>
</dbReference>
<feature type="transmembrane region" description="Helical" evidence="9">
    <location>
        <begin position="12"/>
        <end position="32"/>
    </location>
</feature>
<evidence type="ECO:0000256" key="8">
    <source>
        <dbReference type="ARBA" id="ARBA00037998"/>
    </source>
</evidence>
<dbReference type="InterPro" id="IPR001851">
    <property type="entry name" value="ABC_transp_permease"/>
</dbReference>
<evidence type="ECO:0000313" key="11">
    <source>
        <dbReference type="Proteomes" id="UP000323521"/>
    </source>
</evidence>
<sequence length="289" mass="31333">MLDLLIGGLLRGGMYVLMAMGLSLVFGVMKIPNFAHGEFYMIGAYLAFYSIAVWSLPIPLVFIVAAVGGFIIGGIIEKTVFYPLRKRSKKDWVLNSFLVTAGISFILINQAQATLGVEYKGVKEILAGALKIGTMSLSYDRIIGFFIAMTTLAFFWLFLKRTKSGNAIWAVSEDETGALLMGIDLNKIQTLTFSLSCMLASIAGAALLSIIPAYPTMGVQPLMKSWLVVILVGLGNIEATIIGGFAVGLIETYATYNFGASWQDVISLTLIIMVLILKPSGLFGKRQKV</sequence>
<name>A0A3G1KZE8_FORW1</name>
<evidence type="ECO:0000256" key="1">
    <source>
        <dbReference type="ARBA" id="ARBA00004651"/>
    </source>
</evidence>
<evidence type="ECO:0000256" key="4">
    <source>
        <dbReference type="ARBA" id="ARBA00022692"/>
    </source>
</evidence>
<evidence type="ECO:0000256" key="5">
    <source>
        <dbReference type="ARBA" id="ARBA00022970"/>
    </source>
</evidence>
<dbReference type="InterPro" id="IPR052157">
    <property type="entry name" value="BCAA_transport_permease"/>
</dbReference>
<keyword evidence="2" id="KW-0813">Transport</keyword>
<dbReference type="GO" id="GO:0005886">
    <property type="term" value="C:plasma membrane"/>
    <property type="evidence" value="ECO:0007669"/>
    <property type="project" value="UniProtKB-SubCell"/>
</dbReference>
<evidence type="ECO:0000256" key="9">
    <source>
        <dbReference type="SAM" id="Phobius"/>
    </source>
</evidence>
<reference evidence="10 11" key="1">
    <citation type="submission" date="2016-10" db="EMBL/GenBank/DDBJ databases">
        <title>Complete Genome Sequence of Peptococcaceae strain DCMF.</title>
        <authorList>
            <person name="Edwards R.J."/>
            <person name="Holland S.I."/>
            <person name="Deshpande N.P."/>
            <person name="Wong Y.K."/>
            <person name="Ertan H."/>
            <person name="Manefield M."/>
            <person name="Russell T.L."/>
            <person name="Lee M.J."/>
        </authorList>
    </citation>
    <scope>NUCLEOTIDE SEQUENCE [LARGE SCALE GENOMIC DNA]</scope>
    <source>
        <strain evidence="10 11">DCMF</strain>
    </source>
</reference>
<feature type="transmembrane region" description="Helical" evidence="9">
    <location>
        <begin position="262"/>
        <end position="283"/>
    </location>
</feature>
<evidence type="ECO:0000256" key="3">
    <source>
        <dbReference type="ARBA" id="ARBA00022475"/>
    </source>
</evidence>
<dbReference type="PANTHER" id="PTHR11795:SF445">
    <property type="entry name" value="AMINO ACID ABC TRANSPORTER PERMEASE PROTEIN"/>
    <property type="match status" value="1"/>
</dbReference>